<dbReference type="EMBL" id="JBIHSN010000003">
    <property type="protein sequence ID" value="MFH0266396.1"/>
    <property type="molecule type" value="Genomic_DNA"/>
</dbReference>
<dbReference type="Gene3D" id="1.10.287.1260">
    <property type="match status" value="1"/>
</dbReference>
<feature type="transmembrane region" description="Helical" evidence="7">
    <location>
        <begin position="167"/>
        <end position="189"/>
    </location>
</feature>
<feature type="transmembrane region" description="Helical" evidence="7">
    <location>
        <begin position="210"/>
        <end position="231"/>
    </location>
</feature>
<dbReference type="InterPro" id="IPR011066">
    <property type="entry name" value="MscS_channel_C_sf"/>
</dbReference>
<dbReference type="PANTHER" id="PTHR30347">
    <property type="entry name" value="POTASSIUM CHANNEL RELATED"/>
    <property type="match status" value="1"/>
</dbReference>
<dbReference type="PANTHER" id="PTHR30347:SF1">
    <property type="entry name" value="MECHANOSENSITIVE CHANNEL MSCK"/>
    <property type="match status" value="1"/>
</dbReference>
<comment type="similarity">
    <text evidence="2">Belongs to the MscS (TC 1.A.23) family.</text>
</comment>
<feature type="domain" description="Mechanosensitive ion channel transmembrane helices 2/3" evidence="10">
    <location>
        <begin position="214"/>
        <end position="254"/>
    </location>
</feature>
<evidence type="ECO:0000256" key="7">
    <source>
        <dbReference type="SAM" id="Phobius"/>
    </source>
</evidence>
<evidence type="ECO:0000313" key="11">
    <source>
        <dbReference type="EMBL" id="MFH0266396.1"/>
    </source>
</evidence>
<dbReference type="InterPro" id="IPR023408">
    <property type="entry name" value="MscS_beta-dom_sf"/>
</dbReference>
<evidence type="ECO:0000256" key="4">
    <source>
        <dbReference type="ARBA" id="ARBA00022692"/>
    </source>
</evidence>
<feature type="domain" description="Mechanosensitive ion channel MscS C-terminal" evidence="9">
    <location>
        <begin position="332"/>
        <end position="417"/>
    </location>
</feature>
<feature type="transmembrane region" description="Helical" evidence="7">
    <location>
        <begin position="20"/>
        <end position="44"/>
    </location>
</feature>
<name>A0ABW7IXK9_9VIBR</name>
<proteinExistence type="inferred from homology"/>
<evidence type="ECO:0000259" key="8">
    <source>
        <dbReference type="Pfam" id="PF00924"/>
    </source>
</evidence>
<dbReference type="InterPro" id="IPR052702">
    <property type="entry name" value="MscS-like_channel"/>
</dbReference>
<dbReference type="Pfam" id="PF21088">
    <property type="entry name" value="MS_channel_1st"/>
    <property type="match status" value="1"/>
</dbReference>
<dbReference type="SUPFAM" id="SSF82689">
    <property type="entry name" value="Mechanosensitive channel protein MscS (YggB), C-terminal domain"/>
    <property type="match status" value="1"/>
</dbReference>
<gene>
    <name evidence="11" type="ORF">ACGRQ9_13170</name>
</gene>
<dbReference type="Pfam" id="PF21082">
    <property type="entry name" value="MS_channel_3rd"/>
    <property type="match status" value="1"/>
</dbReference>
<feature type="domain" description="Mechanosensitive ion channel MscS" evidence="8">
    <location>
        <begin position="256"/>
        <end position="323"/>
    </location>
</feature>
<dbReference type="InterPro" id="IPR049142">
    <property type="entry name" value="MS_channel_1st"/>
</dbReference>
<evidence type="ECO:0000313" key="12">
    <source>
        <dbReference type="Proteomes" id="UP001607151"/>
    </source>
</evidence>
<keyword evidence="5 7" id="KW-1133">Transmembrane helix</keyword>
<feature type="transmembrane region" description="Helical" evidence="7">
    <location>
        <begin position="73"/>
        <end position="93"/>
    </location>
</feature>
<dbReference type="Gene3D" id="2.30.30.60">
    <property type="match status" value="1"/>
</dbReference>
<sequence length="442" mass="50134">MDFQYYAHLLQQMSQQVFDALTQTATYIQLFIVLIVFGCSFLFAKTVRKNVLALTKINPVEEANQLRKISSKFGNLVFPLITVFTLMLSIEIVQRLLGHSWLINTALVIAILLICNRVTHDFVRSHFIRFVFRWIGIPLLFLHLVNLLAPIINILESMKLGFGEIQISFYDVVRVVLLGSVLFWLGRISNVTGKELIRRQDKLDFRTKEVAAKLFEVTVFVFFFLLLLKVMGINLTALAVFGGALGVGLGFGLQAIASNFISGIIILLDRSVSIDDYIELDDGRTGVVRELTLRSTTLETFDGKDIMVPNEKFVTESFTNWTHKNQKQRYRVDFSVAYDTDIRKLVEIIKETVAGHEQVISGEGVPFEEQPDCEIAGFGDSGVNMFVEFWMEGIDDGKNRVGGDLLLLIFEAMRDNGFVIPFPQREVRVLRSDDHVDVNKTT</sequence>
<protein>
    <submittedName>
        <fullName evidence="11">Mechanosensitive ion channel family protein</fullName>
    </submittedName>
</protein>
<dbReference type="SUPFAM" id="SSF50182">
    <property type="entry name" value="Sm-like ribonucleoproteins"/>
    <property type="match status" value="1"/>
</dbReference>
<keyword evidence="12" id="KW-1185">Reference proteome</keyword>
<reference evidence="11 12" key="1">
    <citation type="submission" date="2024-10" db="EMBL/GenBank/DDBJ databases">
        <authorList>
            <person name="Yibar A."/>
            <person name="Saticioglu I.B."/>
            <person name="Duman M."/>
            <person name="Ajmi N."/>
            <person name="Gurler F."/>
            <person name="Ay H."/>
            <person name="Onuk E."/>
            <person name="Guler S."/>
            <person name="Romalde J.L."/>
        </authorList>
    </citation>
    <scope>NUCLEOTIDE SEQUENCE [LARGE SCALE GENOMIC DNA]</scope>
    <source>
        <strain evidence="11 12">14-MA-B</strain>
    </source>
</reference>
<comment type="subcellular location">
    <subcellularLocation>
        <location evidence="1">Cell membrane</location>
        <topology evidence="1">Multi-pass membrane protein</topology>
    </subcellularLocation>
</comment>
<accession>A0ABW7IXK9</accession>
<organism evidence="11 12">
    <name type="scientific">Vibrio rumoiensis</name>
    <dbReference type="NCBI Taxonomy" id="76258"/>
    <lineage>
        <taxon>Bacteria</taxon>
        <taxon>Pseudomonadati</taxon>
        <taxon>Pseudomonadota</taxon>
        <taxon>Gammaproteobacteria</taxon>
        <taxon>Vibrionales</taxon>
        <taxon>Vibrionaceae</taxon>
        <taxon>Vibrio</taxon>
    </lineage>
</organism>
<evidence type="ECO:0000256" key="3">
    <source>
        <dbReference type="ARBA" id="ARBA00022475"/>
    </source>
</evidence>
<evidence type="ECO:0000256" key="5">
    <source>
        <dbReference type="ARBA" id="ARBA00022989"/>
    </source>
</evidence>
<dbReference type="InterPro" id="IPR006685">
    <property type="entry name" value="MscS_channel_2nd"/>
</dbReference>
<evidence type="ECO:0000259" key="9">
    <source>
        <dbReference type="Pfam" id="PF21082"/>
    </source>
</evidence>
<evidence type="ECO:0000256" key="6">
    <source>
        <dbReference type="ARBA" id="ARBA00023136"/>
    </source>
</evidence>
<dbReference type="Gene3D" id="3.30.70.100">
    <property type="match status" value="1"/>
</dbReference>
<keyword evidence="3" id="KW-1003">Cell membrane</keyword>
<dbReference type="Pfam" id="PF00924">
    <property type="entry name" value="MS_channel_2nd"/>
    <property type="match status" value="1"/>
</dbReference>
<dbReference type="InterPro" id="IPR010920">
    <property type="entry name" value="LSM_dom_sf"/>
</dbReference>
<feature type="transmembrane region" description="Helical" evidence="7">
    <location>
        <begin position="99"/>
        <end position="119"/>
    </location>
</feature>
<dbReference type="InterPro" id="IPR049278">
    <property type="entry name" value="MS_channel_C"/>
</dbReference>
<feature type="transmembrane region" description="Helical" evidence="7">
    <location>
        <begin position="131"/>
        <end position="155"/>
    </location>
</feature>
<dbReference type="RefSeq" id="WP_394608193.1">
    <property type="nucleotide sequence ID" value="NZ_JBIHSJ010000004.1"/>
</dbReference>
<dbReference type="SUPFAM" id="SSF82861">
    <property type="entry name" value="Mechanosensitive channel protein MscS (YggB), transmembrane region"/>
    <property type="match status" value="1"/>
</dbReference>
<evidence type="ECO:0000259" key="10">
    <source>
        <dbReference type="Pfam" id="PF21088"/>
    </source>
</evidence>
<keyword evidence="6 7" id="KW-0472">Membrane</keyword>
<feature type="transmembrane region" description="Helical" evidence="7">
    <location>
        <begin position="237"/>
        <end position="268"/>
    </location>
</feature>
<dbReference type="InterPro" id="IPR011014">
    <property type="entry name" value="MscS_channel_TM-2"/>
</dbReference>
<comment type="caution">
    <text evidence="11">The sequence shown here is derived from an EMBL/GenBank/DDBJ whole genome shotgun (WGS) entry which is preliminary data.</text>
</comment>
<evidence type="ECO:0000256" key="2">
    <source>
        <dbReference type="ARBA" id="ARBA00008017"/>
    </source>
</evidence>
<keyword evidence="4 7" id="KW-0812">Transmembrane</keyword>
<evidence type="ECO:0000256" key="1">
    <source>
        <dbReference type="ARBA" id="ARBA00004651"/>
    </source>
</evidence>
<dbReference type="Proteomes" id="UP001607151">
    <property type="component" value="Unassembled WGS sequence"/>
</dbReference>